<dbReference type="AlphaFoldDB" id="A0A6L6QDN0"/>
<keyword evidence="10" id="KW-1185">Reference proteome</keyword>
<evidence type="ECO:0000259" key="7">
    <source>
        <dbReference type="PROSITE" id="PS50043"/>
    </source>
</evidence>
<dbReference type="SMART" id="SM00448">
    <property type="entry name" value="REC"/>
    <property type="match status" value="1"/>
</dbReference>
<accession>A0A6L6QDN0</accession>
<evidence type="ECO:0000256" key="4">
    <source>
        <dbReference type="ARBA" id="ARBA00023125"/>
    </source>
</evidence>
<organism evidence="9 10">
    <name type="scientific">Massilia eburnea</name>
    <dbReference type="NCBI Taxonomy" id="1776165"/>
    <lineage>
        <taxon>Bacteria</taxon>
        <taxon>Pseudomonadati</taxon>
        <taxon>Pseudomonadota</taxon>
        <taxon>Betaproteobacteria</taxon>
        <taxon>Burkholderiales</taxon>
        <taxon>Oxalobacteraceae</taxon>
        <taxon>Telluria group</taxon>
        <taxon>Massilia</taxon>
    </lineage>
</organism>
<keyword evidence="3" id="KW-0805">Transcription regulation</keyword>
<dbReference type="Gene3D" id="1.10.10.10">
    <property type="entry name" value="Winged helix-like DNA-binding domain superfamily/Winged helix DNA-binding domain"/>
    <property type="match status" value="1"/>
</dbReference>
<dbReference type="GO" id="GO:0006352">
    <property type="term" value="P:DNA-templated transcription initiation"/>
    <property type="evidence" value="ECO:0007669"/>
    <property type="project" value="InterPro"/>
</dbReference>
<evidence type="ECO:0000256" key="1">
    <source>
        <dbReference type="ARBA" id="ARBA00022553"/>
    </source>
</evidence>
<dbReference type="GO" id="GO:0003700">
    <property type="term" value="F:DNA-binding transcription factor activity"/>
    <property type="evidence" value="ECO:0007669"/>
    <property type="project" value="InterPro"/>
</dbReference>
<evidence type="ECO:0000259" key="8">
    <source>
        <dbReference type="PROSITE" id="PS50110"/>
    </source>
</evidence>
<evidence type="ECO:0000256" key="6">
    <source>
        <dbReference type="PROSITE-ProRule" id="PRU00169"/>
    </source>
</evidence>
<feature type="modified residue" description="4-aspartylphosphate" evidence="6">
    <location>
        <position position="77"/>
    </location>
</feature>
<dbReference type="GO" id="GO:0003677">
    <property type="term" value="F:DNA binding"/>
    <property type="evidence" value="ECO:0007669"/>
    <property type="project" value="UniProtKB-KW"/>
</dbReference>
<evidence type="ECO:0000256" key="5">
    <source>
        <dbReference type="ARBA" id="ARBA00023163"/>
    </source>
</evidence>
<dbReference type="Pfam" id="PF00072">
    <property type="entry name" value="Response_reg"/>
    <property type="match status" value="1"/>
</dbReference>
<protein>
    <submittedName>
        <fullName evidence="9">Sigma-70 family RNA polymerase sigma factor</fullName>
    </submittedName>
</protein>
<name>A0A6L6QDN0_9BURK</name>
<evidence type="ECO:0000256" key="3">
    <source>
        <dbReference type="ARBA" id="ARBA00023015"/>
    </source>
</evidence>
<dbReference type="PANTHER" id="PTHR44688:SF16">
    <property type="entry name" value="DNA-BINDING TRANSCRIPTIONAL ACTIVATOR DEVR_DOSR"/>
    <property type="match status" value="1"/>
</dbReference>
<feature type="domain" description="HTH luxR-type" evidence="7">
    <location>
        <begin position="158"/>
        <end position="222"/>
    </location>
</feature>
<proteinExistence type="predicted"/>
<dbReference type="FunFam" id="3.40.50.2300:FF:000018">
    <property type="entry name" value="DNA-binding transcriptional regulator NtrC"/>
    <property type="match status" value="1"/>
</dbReference>
<dbReference type="SUPFAM" id="SSF46894">
    <property type="entry name" value="C-terminal effector domain of the bipartite response regulators"/>
    <property type="match status" value="1"/>
</dbReference>
<evidence type="ECO:0000313" key="9">
    <source>
        <dbReference type="EMBL" id="MTW10482.1"/>
    </source>
</evidence>
<dbReference type="SMART" id="SM00421">
    <property type="entry name" value="HTH_LUXR"/>
    <property type="match status" value="1"/>
</dbReference>
<dbReference type="CDD" id="cd06170">
    <property type="entry name" value="LuxR_C_like"/>
    <property type="match status" value="1"/>
</dbReference>
<dbReference type="OrthoDB" id="9802186at2"/>
<keyword evidence="4" id="KW-0238">DNA-binding</keyword>
<comment type="caution">
    <text evidence="9">The sequence shown here is derived from an EMBL/GenBank/DDBJ whole genome shotgun (WGS) entry which is preliminary data.</text>
</comment>
<keyword evidence="2" id="KW-0902">Two-component regulatory system</keyword>
<dbReference type="PRINTS" id="PR00038">
    <property type="entry name" value="HTHLUXR"/>
</dbReference>
<dbReference type="Proteomes" id="UP000472320">
    <property type="component" value="Unassembled WGS sequence"/>
</dbReference>
<dbReference type="Gene3D" id="3.40.50.2300">
    <property type="match status" value="1"/>
</dbReference>
<dbReference type="EMBL" id="WNKX01000004">
    <property type="protein sequence ID" value="MTW10482.1"/>
    <property type="molecule type" value="Genomic_DNA"/>
</dbReference>
<dbReference type="PROSITE" id="PS50043">
    <property type="entry name" value="HTH_LUXR_2"/>
    <property type="match status" value="1"/>
</dbReference>
<dbReference type="SUPFAM" id="SSF52172">
    <property type="entry name" value="CheY-like"/>
    <property type="match status" value="1"/>
</dbReference>
<dbReference type="CDD" id="cd17537">
    <property type="entry name" value="REC_FixJ"/>
    <property type="match status" value="1"/>
</dbReference>
<dbReference type="InterPro" id="IPR000792">
    <property type="entry name" value="Tscrpt_reg_LuxR_C"/>
</dbReference>
<dbReference type="PANTHER" id="PTHR44688">
    <property type="entry name" value="DNA-BINDING TRANSCRIPTIONAL ACTIVATOR DEVR_DOSR"/>
    <property type="match status" value="1"/>
</dbReference>
<dbReference type="InterPro" id="IPR016032">
    <property type="entry name" value="Sig_transdc_resp-reg_C-effctor"/>
</dbReference>
<dbReference type="InterPro" id="IPR011006">
    <property type="entry name" value="CheY-like_superfamily"/>
</dbReference>
<keyword evidence="5" id="KW-0804">Transcription</keyword>
<dbReference type="PROSITE" id="PS00622">
    <property type="entry name" value="HTH_LUXR_1"/>
    <property type="match status" value="1"/>
</dbReference>
<dbReference type="InterPro" id="IPR014284">
    <property type="entry name" value="RNA_pol_sigma-70_dom"/>
</dbReference>
<sequence length="222" mass="25004">MGRSCRPWRLSIYTAGAGLWRIALSNLTVFIVDDDPSLRDALGLLLSVRGYRTAVFASAEAFLQAWLPEWSGCLVADIRMSGMDGLTLQRKLSEMGCLLPVIIVTGHGDVSSAREAFKARAVDFLEKPFDDDKLIAAIEEAFSMQQRQRQDQDRRNQRDQLLAELTPREREVFELVVMGRHNREIAPQLNISVRTVEVHKARLMAKLGVDNVADLVRVALRE</sequence>
<dbReference type="InterPro" id="IPR001789">
    <property type="entry name" value="Sig_transdc_resp-reg_receiver"/>
</dbReference>
<evidence type="ECO:0000256" key="2">
    <source>
        <dbReference type="ARBA" id="ARBA00023012"/>
    </source>
</evidence>
<feature type="domain" description="Response regulatory" evidence="8">
    <location>
        <begin position="28"/>
        <end position="142"/>
    </location>
</feature>
<dbReference type="Pfam" id="PF00196">
    <property type="entry name" value="GerE"/>
    <property type="match status" value="1"/>
</dbReference>
<dbReference type="InterPro" id="IPR036388">
    <property type="entry name" value="WH-like_DNA-bd_sf"/>
</dbReference>
<keyword evidence="1 6" id="KW-0597">Phosphoprotein</keyword>
<reference evidence="9 10" key="1">
    <citation type="submission" date="2019-11" db="EMBL/GenBank/DDBJ databases">
        <title>Type strains purchased from KCTC, JCM and DSMZ.</title>
        <authorList>
            <person name="Lu H."/>
        </authorList>
    </citation>
    <scope>NUCLEOTIDE SEQUENCE [LARGE SCALE GENOMIC DNA]</scope>
    <source>
        <strain evidence="9 10">JCM 31587</strain>
    </source>
</reference>
<dbReference type="GO" id="GO:0000160">
    <property type="term" value="P:phosphorelay signal transduction system"/>
    <property type="evidence" value="ECO:0007669"/>
    <property type="project" value="UniProtKB-KW"/>
</dbReference>
<gene>
    <name evidence="9" type="ORF">GM658_07680</name>
</gene>
<dbReference type="NCBIfam" id="TIGR02937">
    <property type="entry name" value="sigma70-ECF"/>
    <property type="match status" value="1"/>
</dbReference>
<evidence type="ECO:0000313" key="10">
    <source>
        <dbReference type="Proteomes" id="UP000472320"/>
    </source>
</evidence>
<dbReference type="PROSITE" id="PS50110">
    <property type="entry name" value="RESPONSE_REGULATORY"/>
    <property type="match status" value="1"/>
</dbReference>